<dbReference type="EMBL" id="JADPKZ010000030">
    <property type="protein sequence ID" value="MBF8376981.1"/>
    <property type="molecule type" value="Genomic_DNA"/>
</dbReference>
<dbReference type="RefSeq" id="WP_195867184.1">
    <property type="nucleotide sequence ID" value="NZ_JADPKZ010000030.1"/>
</dbReference>
<evidence type="ECO:0000313" key="1">
    <source>
        <dbReference type="EMBL" id="MBF8376981.1"/>
    </source>
</evidence>
<protein>
    <submittedName>
        <fullName evidence="1">Uncharacterized protein</fullName>
    </submittedName>
</protein>
<comment type="caution">
    <text evidence="1">The sequence shown here is derived from an EMBL/GenBank/DDBJ whole genome shotgun (WGS) entry which is preliminary data.</text>
</comment>
<reference evidence="1 2" key="1">
    <citation type="submission" date="2020-11" db="EMBL/GenBank/DDBJ databases">
        <title>Genomic insight of Alicyclobacillus mali FL 18 reveals a new arsenic-resistant strain, with potential in environmental biotechnology.</title>
        <authorList>
            <person name="Fiorentino G."/>
            <person name="Gallo G."/>
            <person name="Aulitto M."/>
        </authorList>
    </citation>
    <scope>NUCLEOTIDE SEQUENCE [LARGE SCALE GENOMIC DNA]</scope>
    <source>
        <strain evidence="1 2">FL 18</strain>
    </source>
</reference>
<organism evidence="1 2">
    <name type="scientific">Alicyclobacillus mali</name>
    <name type="common">ex Roth et al. 2021</name>
    <dbReference type="NCBI Taxonomy" id="1123961"/>
    <lineage>
        <taxon>Bacteria</taxon>
        <taxon>Bacillati</taxon>
        <taxon>Bacillota</taxon>
        <taxon>Bacilli</taxon>
        <taxon>Bacillales</taxon>
        <taxon>Alicyclobacillaceae</taxon>
        <taxon>Alicyclobacillus</taxon>
    </lineage>
</organism>
<evidence type="ECO:0000313" key="2">
    <source>
        <dbReference type="Proteomes" id="UP000642910"/>
    </source>
</evidence>
<gene>
    <name evidence="1" type="ORF">IW967_03705</name>
</gene>
<accession>A0ABS0F151</accession>
<proteinExistence type="predicted"/>
<name>A0ABS0F151_9BACL</name>
<keyword evidence="2" id="KW-1185">Reference proteome</keyword>
<dbReference type="Proteomes" id="UP000642910">
    <property type="component" value="Unassembled WGS sequence"/>
</dbReference>
<sequence length="53" mass="5619">MQRPVRVIWLVQQGDATAPCSAEIARLWARTSVALAHQRAESSAGGRTAEAGS</sequence>